<sequence length="170" mass="17840">MPAAATPDRLVRAVEMMGLGPADRVLEIGCGRGAAVALVCERLAGGTITAIDRSHTATAAAKERNTAAVAAGTAVLHTTALEDAAFEDGAFDQVFAVNVNLFWVRSPARELRLISRWLAPGGRLHLFWQAPGEAKAAEIAVKVPPAVTAEGFHVETVTASPLVHVQARRS</sequence>
<evidence type="ECO:0000256" key="3">
    <source>
        <dbReference type="ARBA" id="ARBA00022691"/>
    </source>
</evidence>
<dbReference type="PANTHER" id="PTHR43464">
    <property type="entry name" value="METHYLTRANSFERASE"/>
    <property type="match status" value="1"/>
</dbReference>
<gene>
    <name evidence="5" type="ORF">ACIBP5_10220</name>
</gene>
<evidence type="ECO:0000313" key="6">
    <source>
        <dbReference type="Proteomes" id="UP001612928"/>
    </source>
</evidence>
<name>A0ABW8A0M3_9ACTN</name>
<evidence type="ECO:0000256" key="2">
    <source>
        <dbReference type="ARBA" id="ARBA00022679"/>
    </source>
</evidence>
<comment type="caution">
    <text evidence="5">The sequence shown here is derived from an EMBL/GenBank/DDBJ whole genome shotgun (WGS) entry which is preliminary data.</text>
</comment>
<feature type="domain" description="Methyltransferase" evidence="4">
    <location>
        <begin position="25"/>
        <end position="122"/>
    </location>
</feature>
<reference evidence="5 6" key="1">
    <citation type="submission" date="2024-10" db="EMBL/GenBank/DDBJ databases">
        <title>The Natural Products Discovery Center: Release of the First 8490 Sequenced Strains for Exploring Actinobacteria Biosynthetic Diversity.</title>
        <authorList>
            <person name="Kalkreuter E."/>
            <person name="Kautsar S.A."/>
            <person name="Yang D."/>
            <person name="Bader C.D."/>
            <person name="Teijaro C.N."/>
            <person name="Fluegel L."/>
            <person name="Davis C.M."/>
            <person name="Simpson J.R."/>
            <person name="Lauterbach L."/>
            <person name="Steele A.D."/>
            <person name="Gui C."/>
            <person name="Meng S."/>
            <person name="Li G."/>
            <person name="Viehrig K."/>
            <person name="Ye F."/>
            <person name="Su P."/>
            <person name="Kiefer A.F."/>
            <person name="Nichols A."/>
            <person name="Cepeda A.J."/>
            <person name="Yan W."/>
            <person name="Fan B."/>
            <person name="Jiang Y."/>
            <person name="Adhikari A."/>
            <person name="Zheng C.-J."/>
            <person name="Schuster L."/>
            <person name="Cowan T.M."/>
            <person name="Smanski M.J."/>
            <person name="Chevrette M.G."/>
            <person name="De Carvalho L.P.S."/>
            <person name="Shen B."/>
        </authorList>
    </citation>
    <scope>NUCLEOTIDE SEQUENCE [LARGE SCALE GENOMIC DNA]</scope>
    <source>
        <strain evidence="5 6">NPDC049503</strain>
    </source>
</reference>
<dbReference type="Pfam" id="PF13649">
    <property type="entry name" value="Methyltransf_25"/>
    <property type="match status" value="1"/>
</dbReference>
<keyword evidence="6" id="KW-1185">Reference proteome</keyword>
<dbReference type="GO" id="GO:0032259">
    <property type="term" value="P:methylation"/>
    <property type="evidence" value="ECO:0007669"/>
    <property type="project" value="UniProtKB-KW"/>
</dbReference>
<dbReference type="GO" id="GO:0008168">
    <property type="term" value="F:methyltransferase activity"/>
    <property type="evidence" value="ECO:0007669"/>
    <property type="project" value="UniProtKB-KW"/>
</dbReference>
<accession>A0ABW8A0M3</accession>
<keyword evidence="3" id="KW-0949">S-adenosyl-L-methionine</keyword>
<organism evidence="5 6">
    <name type="scientific">Nonomuraea indica</name>
    <dbReference type="NCBI Taxonomy" id="1581193"/>
    <lineage>
        <taxon>Bacteria</taxon>
        <taxon>Bacillati</taxon>
        <taxon>Actinomycetota</taxon>
        <taxon>Actinomycetes</taxon>
        <taxon>Streptosporangiales</taxon>
        <taxon>Streptosporangiaceae</taxon>
        <taxon>Nonomuraea</taxon>
    </lineage>
</organism>
<dbReference type="InterPro" id="IPR029063">
    <property type="entry name" value="SAM-dependent_MTases_sf"/>
</dbReference>
<dbReference type="CDD" id="cd02440">
    <property type="entry name" value="AdoMet_MTases"/>
    <property type="match status" value="1"/>
</dbReference>
<dbReference type="Gene3D" id="3.40.50.150">
    <property type="entry name" value="Vaccinia Virus protein VP39"/>
    <property type="match status" value="1"/>
</dbReference>
<dbReference type="EC" id="2.1.1.-" evidence="5"/>
<dbReference type="PANTHER" id="PTHR43464:SF19">
    <property type="entry name" value="UBIQUINONE BIOSYNTHESIS O-METHYLTRANSFERASE, MITOCHONDRIAL"/>
    <property type="match status" value="1"/>
</dbReference>
<evidence type="ECO:0000256" key="1">
    <source>
        <dbReference type="ARBA" id="ARBA00022603"/>
    </source>
</evidence>
<dbReference type="RefSeq" id="WP_397020044.1">
    <property type="nucleotide sequence ID" value="NZ_JBITMB010000002.1"/>
</dbReference>
<dbReference type="EMBL" id="JBITMB010000002">
    <property type="protein sequence ID" value="MFI7440327.1"/>
    <property type="molecule type" value="Genomic_DNA"/>
</dbReference>
<dbReference type="SUPFAM" id="SSF53335">
    <property type="entry name" value="S-adenosyl-L-methionine-dependent methyltransferases"/>
    <property type="match status" value="1"/>
</dbReference>
<proteinExistence type="predicted"/>
<dbReference type="InterPro" id="IPR041698">
    <property type="entry name" value="Methyltransf_25"/>
</dbReference>
<protein>
    <submittedName>
        <fullName evidence="5">SAM-dependent methyltransferase</fullName>
        <ecNumber evidence="5">2.1.1.-</ecNumber>
    </submittedName>
</protein>
<evidence type="ECO:0000259" key="4">
    <source>
        <dbReference type="Pfam" id="PF13649"/>
    </source>
</evidence>
<keyword evidence="2 5" id="KW-0808">Transferase</keyword>
<dbReference type="Proteomes" id="UP001612928">
    <property type="component" value="Unassembled WGS sequence"/>
</dbReference>
<evidence type="ECO:0000313" key="5">
    <source>
        <dbReference type="EMBL" id="MFI7440327.1"/>
    </source>
</evidence>
<keyword evidence="1 5" id="KW-0489">Methyltransferase</keyword>